<evidence type="ECO:0000313" key="3">
    <source>
        <dbReference type="WBParaSite" id="TCNE_0001829201-mRNA-1"/>
    </source>
</evidence>
<dbReference type="Pfam" id="PF15785">
    <property type="entry name" value="SMG1"/>
    <property type="match status" value="1"/>
</dbReference>
<evidence type="ECO:0000256" key="1">
    <source>
        <dbReference type="SAM" id="MobiDB-lite"/>
    </source>
</evidence>
<dbReference type="AlphaFoldDB" id="A0A183VC18"/>
<dbReference type="SUPFAM" id="SSF48371">
    <property type="entry name" value="ARM repeat"/>
    <property type="match status" value="1"/>
</dbReference>
<name>A0A183VC18_TOXCA</name>
<dbReference type="WBParaSite" id="TCNE_0001829201-mRNA-1">
    <property type="protein sequence ID" value="TCNE_0001829201-mRNA-1"/>
    <property type="gene ID" value="TCNE_0001829201"/>
</dbReference>
<dbReference type="InterPro" id="IPR011989">
    <property type="entry name" value="ARM-like"/>
</dbReference>
<evidence type="ECO:0000313" key="2">
    <source>
        <dbReference type="Proteomes" id="UP000050794"/>
    </source>
</evidence>
<dbReference type="Gene3D" id="1.25.10.10">
    <property type="entry name" value="Leucine-rich Repeat Variant"/>
    <property type="match status" value="1"/>
</dbReference>
<dbReference type="GO" id="GO:0004674">
    <property type="term" value="F:protein serine/threonine kinase activity"/>
    <property type="evidence" value="ECO:0007669"/>
    <property type="project" value="InterPro"/>
</dbReference>
<proteinExistence type="predicted"/>
<dbReference type="InterPro" id="IPR031559">
    <property type="entry name" value="SMG1"/>
</dbReference>
<dbReference type="GO" id="GO:0000184">
    <property type="term" value="P:nuclear-transcribed mRNA catabolic process, nonsense-mediated decay"/>
    <property type="evidence" value="ECO:0007669"/>
    <property type="project" value="InterPro"/>
</dbReference>
<feature type="compositionally biased region" description="Polar residues" evidence="1">
    <location>
        <begin position="569"/>
        <end position="584"/>
    </location>
</feature>
<accession>A0A183VC18</accession>
<reference evidence="3" key="1">
    <citation type="submission" date="2016-06" db="UniProtKB">
        <authorList>
            <consortium name="WormBaseParasite"/>
        </authorList>
    </citation>
    <scope>IDENTIFICATION</scope>
</reference>
<dbReference type="InterPro" id="IPR016024">
    <property type="entry name" value="ARM-type_fold"/>
</dbReference>
<feature type="region of interest" description="Disordered" evidence="1">
    <location>
        <begin position="566"/>
        <end position="591"/>
    </location>
</feature>
<organism evidence="2 3">
    <name type="scientific">Toxocara canis</name>
    <name type="common">Canine roundworm</name>
    <dbReference type="NCBI Taxonomy" id="6265"/>
    <lineage>
        <taxon>Eukaryota</taxon>
        <taxon>Metazoa</taxon>
        <taxon>Ecdysozoa</taxon>
        <taxon>Nematoda</taxon>
        <taxon>Chromadorea</taxon>
        <taxon>Rhabditida</taxon>
        <taxon>Spirurina</taxon>
        <taxon>Ascaridomorpha</taxon>
        <taxon>Ascaridoidea</taxon>
        <taxon>Toxocaridae</taxon>
        <taxon>Toxocara</taxon>
    </lineage>
</organism>
<dbReference type="Proteomes" id="UP000050794">
    <property type="component" value="Unassembled WGS sequence"/>
</dbReference>
<sequence length="591" mass="65847">LLSLETITNLDYNWRDLGGELISLMGTRINPDTKRAVAECLGALGFLLAAQYDQFVKFIVDAAKRSSDKYPEERTMILRSLANSLNFIGVCCVQSRIAPPHIEDVMAAVKKQLDTNDSPTVLIPLLDICLAVAQYFPAVFKKSFDDIVDFTVGWYVEPDQPKSVVEKCAQMLTDLRPFWFDALPTAVTLMKQFVDDASAYLEELVTDKATRPDEALRKTAAILRALVTVLSVVNVPQAQPIIVPFVEKLFGTVASQSAQLRRIIAPEVGDVIASMADVLWCSLQVVPKAEWLNAAVKSVRIMMAHPAVGYGTVFDNMSREMTAPVVQMVIGPEGAVHGLVHGSREVIHAMIDLYAKLLTPKALPTLQAAYHCVRTELIEALSEMESNAKGEEFDYWSTTVAEKRTLVILNALATLGAVKNSLIAMMGLTPSLFVMLMCETPVAEKWFVVNYPGCHYALLYVVKMHSEKHDNFIANSGWLNERNRLPMLTEGPTANHFARILNTLAKLLLIDDAMWYDTRNLVIDWVHGIAFGMNADVLQEVLERTEMIEMRRALLESFLRHSLPKKTISDQTQKSNTSTATANEASRCRFF</sequence>
<protein>
    <submittedName>
        <fullName evidence="3">Non-specific serine/threonine protein kinase</fullName>
    </submittedName>
</protein>
<keyword evidence="2" id="KW-1185">Reference proteome</keyword>